<feature type="transmembrane region" description="Helical" evidence="1">
    <location>
        <begin position="213"/>
        <end position="231"/>
    </location>
</feature>
<gene>
    <name evidence="2" type="ORF">HP507_10825</name>
</gene>
<reference evidence="2 3" key="1">
    <citation type="submission" date="2020-05" db="EMBL/GenBank/DDBJ databases">
        <title>Genome Sequencing of Type Strains.</title>
        <authorList>
            <person name="Lemaire J.F."/>
            <person name="Inderbitzin P."/>
            <person name="Gregorio O.A."/>
            <person name="Collins S.B."/>
            <person name="Wespe N."/>
            <person name="Knight-Connoni V."/>
        </authorList>
    </citation>
    <scope>NUCLEOTIDE SEQUENCE [LARGE SCALE GENOMIC DNA]</scope>
    <source>
        <strain evidence="2 3">ATCC 19096</strain>
    </source>
</reference>
<accession>A0ABX2M8D0</accession>
<evidence type="ECO:0000313" key="2">
    <source>
        <dbReference type="EMBL" id="NUU14324.1"/>
    </source>
</evidence>
<feature type="transmembrane region" description="Helical" evidence="1">
    <location>
        <begin position="385"/>
        <end position="404"/>
    </location>
</feature>
<dbReference type="RefSeq" id="WP_175351798.1">
    <property type="nucleotide sequence ID" value="NZ_BAAAWQ010000001.1"/>
</dbReference>
<keyword evidence="1" id="KW-0472">Membrane</keyword>
<evidence type="ECO:0000256" key="1">
    <source>
        <dbReference type="SAM" id="Phobius"/>
    </source>
</evidence>
<keyword evidence="1" id="KW-0812">Transmembrane</keyword>
<dbReference type="EMBL" id="JABMCE010000079">
    <property type="protein sequence ID" value="NUU14324.1"/>
    <property type="molecule type" value="Genomic_DNA"/>
</dbReference>
<proteinExistence type="predicted"/>
<keyword evidence="3" id="KW-1185">Reference proteome</keyword>
<feature type="transmembrane region" description="Helical" evidence="1">
    <location>
        <begin position="284"/>
        <end position="300"/>
    </location>
</feature>
<sequence>MSAVITPGSARSIDGLALLRPVRTVAVVLGLVSTLALTTNWISQHLVAPLFSYSGFTYVPADPQSILLAVLMTTGVALSLPGRITRPSHVVLWTLFVVCVSPTMLMSVSTGYLDARTALLLTAAVGSSFALVCLGVPRSAVRTPKSADASDTLTLGRFTVTRSPLTWTVCTVYSLLTYGIMAATVGVHVRFLALDDIYDVRADYTADVGTGGTLGYLLTGQAYVVNPLILARGLFRRRPSLIVLAIVGQFLLYSSTGFKAVLFSFIAVLGMAVLFRGRAVRSSLPFLIAPLTIMVVSAAADELQGGITWTSVFTRRFMLTPGLLTSVYTDYFSQNPVAMYGYSFLDTWVDYPYDLPPPKRIADYLMPGSTGYANANLFADGFANFGWIGIFVAAGALFVWLRCVDIATRGLPMRVAAMALVMPSIMLSNTSIFTAMLSHGLLLGTLVLLIAPRTGWERRGVVKSRTDAETPHVRRLTDLRRHGKRARSV</sequence>
<dbReference type="Proteomes" id="UP000573001">
    <property type="component" value="Unassembled WGS sequence"/>
</dbReference>
<feature type="transmembrane region" description="Helical" evidence="1">
    <location>
        <begin position="21"/>
        <end position="43"/>
    </location>
</feature>
<organism evidence="2 3">
    <name type="scientific">Curtobacterium pusillum</name>
    <dbReference type="NCBI Taxonomy" id="69373"/>
    <lineage>
        <taxon>Bacteria</taxon>
        <taxon>Bacillati</taxon>
        <taxon>Actinomycetota</taxon>
        <taxon>Actinomycetes</taxon>
        <taxon>Micrococcales</taxon>
        <taxon>Microbacteriaceae</taxon>
        <taxon>Curtobacterium</taxon>
    </lineage>
</organism>
<comment type="caution">
    <text evidence="2">The sequence shown here is derived from an EMBL/GenBank/DDBJ whole genome shotgun (WGS) entry which is preliminary data.</text>
</comment>
<evidence type="ECO:0000313" key="3">
    <source>
        <dbReference type="Proteomes" id="UP000573001"/>
    </source>
</evidence>
<feature type="transmembrane region" description="Helical" evidence="1">
    <location>
        <begin position="63"/>
        <end position="80"/>
    </location>
</feature>
<feature type="transmembrane region" description="Helical" evidence="1">
    <location>
        <begin position="260"/>
        <end position="277"/>
    </location>
</feature>
<protein>
    <submittedName>
        <fullName evidence="2">Oligosaccharide repeat unit polymerase</fullName>
    </submittedName>
</protein>
<feature type="transmembrane region" description="Helical" evidence="1">
    <location>
        <begin position="118"/>
        <end position="136"/>
    </location>
</feature>
<keyword evidence="1" id="KW-1133">Transmembrane helix</keyword>
<name>A0ABX2M8D0_9MICO</name>
<feature type="transmembrane region" description="Helical" evidence="1">
    <location>
        <begin position="92"/>
        <end position="112"/>
    </location>
</feature>
<feature type="transmembrane region" description="Helical" evidence="1">
    <location>
        <begin position="433"/>
        <end position="451"/>
    </location>
</feature>
<feature type="transmembrane region" description="Helical" evidence="1">
    <location>
        <begin position="165"/>
        <end position="193"/>
    </location>
</feature>